<feature type="region of interest" description="Disordered" evidence="1">
    <location>
        <begin position="92"/>
        <end position="132"/>
    </location>
</feature>
<dbReference type="Proteomes" id="UP000034071">
    <property type="component" value="Chromosome"/>
</dbReference>
<proteinExistence type="predicted"/>
<evidence type="ECO:0000313" key="3">
    <source>
        <dbReference type="EMBL" id="AKE52440.1"/>
    </source>
</evidence>
<gene>
    <name evidence="3" type="ORF">TQ33_1493</name>
</gene>
<dbReference type="HOGENOM" id="CLU_1914245_0_0_6"/>
<accession>A0A0F6TR69</accession>
<reference evidence="3 4" key="1">
    <citation type="submission" date="2015-02" db="EMBL/GenBank/DDBJ databases">
        <title>Complete genome sequence of Kangiella geojedonensis strain YCS-5T.</title>
        <authorList>
            <person name="Kim K.M."/>
        </authorList>
    </citation>
    <scope>NUCLEOTIDE SEQUENCE [LARGE SCALE GENOMIC DNA]</scope>
    <source>
        <strain evidence="3 4">YCS-5</strain>
    </source>
</reference>
<evidence type="ECO:0000313" key="4">
    <source>
        <dbReference type="Proteomes" id="UP000034071"/>
    </source>
</evidence>
<sequence length="132" mass="14313">MKLLGLFAGTALLAMSVTAQAEDKGTESAQAQQAAGMEAMMMQMMKQQMAKACEDKEMLSCMEVTQAECNEMMDGILNKCMAPNFSQLMAAQGMSEEERDALNTEMENCANGISEKHGIDPEKAKSCSPNQQ</sequence>
<dbReference type="RefSeq" id="WP_046561508.1">
    <property type="nucleotide sequence ID" value="NZ_CP010975.1"/>
</dbReference>
<protein>
    <submittedName>
        <fullName evidence="3">Uncharacterized protein</fullName>
    </submittedName>
</protein>
<evidence type="ECO:0000256" key="1">
    <source>
        <dbReference type="SAM" id="MobiDB-lite"/>
    </source>
</evidence>
<dbReference type="OrthoDB" id="6198998at2"/>
<evidence type="ECO:0000256" key="2">
    <source>
        <dbReference type="SAM" id="SignalP"/>
    </source>
</evidence>
<dbReference type="EMBL" id="CP010975">
    <property type="protein sequence ID" value="AKE52440.1"/>
    <property type="molecule type" value="Genomic_DNA"/>
</dbReference>
<dbReference type="AlphaFoldDB" id="A0A0F6TR69"/>
<feature type="chain" id="PRO_5002510099" evidence="2">
    <location>
        <begin position="22"/>
        <end position="132"/>
    </location>
</feature>
<feature type="signal peptide" evidence="2">
    <location>
        <begin position="1"/>
        <end position="21"/>
    </location>
</feature>
<name>A0A0F6TR69_9GAMM</name>
<dbReference type="KEGG" id="kge:TQ33_1493"/>
<keyword evidence="4" id="KW-1185">Reference proteome</keyword>
<keyword evidence="2" id="KW-0732">Signal</keyword>
<feature type="compositionally biased region" description="Basic and acidic residues" evidence="1">
    <location>
        <begin position="114"/>
        <end position="125"/>
    </location>
</feature>
<organism evidence="3 4">
    <name type="scientific">Kangiella geojedonensis</name>
    <dbReference type="NCBI Taxonomy" id="914150"/>
    <lineage>
        <taxon>Bacteria</taxon>
        <taxon>Pseudomonadati</taxon>
        <taxon>Pseudomonadota</taxon>
        <taxon>Gammaproteobacteria</taxon>
        <taxon>Kangiellales</taxon>
        <taxon>Kangiellaceae</taxon>
        <taxon>Kangiella</taxon>
    </lineage>
</organism>